<dbReference type="GeneTree" id="ENSGT00940000170501"/>
<dbReference type="InterPro" id="IPR004154">
    <property type="entry name" value="Anticodon-bd"/>
</dbReference>
<dbReference type="AlphaFoldDB" id="W5NJE8"/>
<dbReference type="HOGENOM" id="CLU_1282862_0_0_1"/>
<proteinExistence type="predicted"/>
<dbReference type="SUPFAM" id="SSF55681">
    <property type="entry name" value="Class II aaRS and biotin synthetases"/>
    <property type="match status" value="1"/>
</dbReference>
<dbReference type="InterPro" id="IPR036621">
    <property type="entry name" value="Anticodon-bd_dom_sf"/>
</dbReference>
<dbReference type="InterPro" id="IPR004499">
    <property type="entry name" value="Pro-tRNA-ligase_IIa_arc-type"/>
</dbReference>
<organism evidence="2 3">
    <name type="scientific">Lepisosteus oculatus</name>
    <name type="common">Spotted gar</name>
    <dbReference type="NCBI Taxonomy" id="7918"/>
    <lineage>
        <taxon>Eukaryota</taxon>
        <taxon>Metazoa</taxon>
        <taxon>Chordata</taxon>
        <taxon>Craniata</taxon>
        <taxon>Vertebrata</taxon>
        <taxon>Euteleostomi</taxon>
        <taxon>Actinopterygii</taxon>
        <taxon>Neopterygii</taxon>
        <taxon>Holostei</taxon>
        <taxon>Semionotiformes</taxon>
        <taxon>Lepisosteidae</taxon>
        <taxon>Lepisosteus</taxon>
    </lineage>
</organism>
<dbReference type="STRING" id="7918.ENSLOCP00000020757"/>
<dbReference type="eggNOG" id="KOG4163">
    <property type="taxonomic scope" value="Eukaryota"/>
</dbReference>
<dbReference type="InParanoid" id="W5NJE8"/>
<dbReference type="SUPFAM" id="SSF52954">
    <property type="entry name" value="Class II aaRS ABD-related"/>
    <property type="match status" value="1"/>
</dbReference>
<dbReference type="EMBL" id="AHAT01035361">
    <property type="status" value="NOT_ANNOTATED_CDS"/>
    <property type="molecule type" value="Genomic_DNA"/>
</dbReference>
<accession>W5NJE8</accession>
<dbReference type="Bgee" id="ENSLOCG00000016794">
    <property type="expression patterns" value="Expressed in camera-type eye and 13 other cell types or tissues"/>
</dbReference>
<dbReference type="Gene3D" id="3.30.930.10">
    <property type="entry name" value="Bira Bifunctional Protein, Domain 2"/>
    <property type="match status" value="1"/>
</dbReference>
<reference evidence="2" key="2">
    <citation type="submission" date="2025-08" db="UniProtKB">
        <authorList>
            <consortium name="Ensembl"/>
        </authorList>
    </citation>
    <scope>IDENTIFICATION</scope>
</reference>
<dbReference type="PANTHER" id="PTHR43382">
    <property type="entry name" value="PROLYL-TRNA SYNTHETASE"/>
    <property type="match status" value="1"/>
</dbReference>
<feature type="domain" description="Anticodon-binding" evidence="1">
    <location>
        <begin position="103"/>
        <end position="203"/>
    </location>
</feature>
<protein>
    <recommendedName>
        <fullName evidence="1">Anticodon-binding domain-containing protein</fullName>
    </recommendedName>
</protein>
<dbReference type="FunFam" id="3.40.50.800:FF:000081">
    <property type="entry name" value="Prolyl-tRNA synthetase"/>
    <property type="match status" value="1"/>
</dbReference>
<dbReference type="Pfam" id="PF03129">
    <property type="entry name" value="HGTP_anticodon"/>
    <property type="match status" value="1"/>
</dbReference>
<evidence type="ECO:0000259" key="1">
    <source>
        <dbReference type="Pfam" id="PF03129"/>
    </source>
</evidence>
<evidence type="ECO:0000313" key="3">
    <source>
        <dbReference type="Proteomes" id="UP000018468"/>
    </source>
</evidence>
<dbReference type="GO" id="GO:0006433">
    <property type="term" value="P:prolyl-tRNA aminoacylation"/>
    <property type="evidence" value="ECO:0007669"/>
    <property type="project" value="InterPro"/>
</dbReference>
<reference evidence="3" key="1">
    <citation type="submission" date="2011-12" db="EMBL/GenBank/DDBJ databases">
        <title>The Draft Genome of Lepisosteus oculatus.</title>
        <authorList>
            <consortium name="The Broad Institute Genome Assembly &amp; Analysis Group"/>
            <consortium name="Computational R&amp;D Group"/>
            <consortium name="and Sequencing Platform"/>
            <person name="Di Palma F."/>
            <person name="Alfoldi J."/>
            <person name="Johnson J."/>
            <person name="Berlin A."/>
            <person name="Gnerre S."/>
            <person name="Jaffe D."/>
            <person name="MacCallum I."/>
            <person name="Young S."/>
            <person name="Walker B.J."/>
            <person name="Lander E.S."/>
            <person name="Lindblad-Toh K."/>
        </authorList>
    </citation>
    <scope>NUCLEOTIDE SEQUENCE [LARGE SCALE GENOMIC DNA]</scope>
</reference>
<dbReference type="Ensembl" id="ENSLOCT00000020793.1">
    <property type="protein sequence ID" value="ENSLOCP00000020757.1"/>
    <property type="gene ID" value="ENSLOCG00000016794.1"/>
</dbReference>
<keyword evidence="3" id="KW-1185">Reference proteome</keyword>
<reference evidence="2" key="3">
    <citation type="submission" date="2025-09" db="UniProtKB">
        <authorList>
            <consortium name="Ensembl"/>
        </authorList>
    </citation>
    <scope>IDENTIFICATION</scope>
</reference>
<sequence>MAIPVVKGRKTEKEKFAGGDYTTTVEAFISASGRAIQGATSHHLGQNFSRMFEIVFEDPLRPGEKQFAFQNSWGITTRTIGVLTMVHGDDQGLVLPPRVACLQVIIIPCGITASLPDSEKEVLLSRCSQYLERLTQSGIRARADLRDNYSPGWKFNHWELKGVPIRLEVGPRDVKLGQCVAVRRDTGEKITLPETDAETRLRRLLEDIQTHLYSR</sequence>
<dbReference type="PANTHER" id="PTHR43382:SF2">
    <property type="entry name" value="BIFUNCTIONAL GLUTAMATE_PROLINE--TRNA LIGASE"/>
    <property type="match status" value="1"/>
</dbReference>
<dbReference type="InterPro" id="IPR045864">
    <property type="entry name" value="aa-tRNA-synth_II/BPL/LPL"/>
</dbReference>
<dbReference type="GO" id="GO:0004827">
    <property type="term" value="F:proline-tRNA ligase activity"/>
    <property type="evidence" value="ECO:0007669"/>
    <property type="project" value="InterPro"/>
</dbReference>
<dbReference type="Gene3D" id="3.40.50.800">
    <property type="entry name" value="Anticodon-binding domain"/>
    <property type="match status" value="1"/>
</dbReference>
<dbReference type="OMA" id="FGIECEN"/>
<dbReference type="GO" id="GO:0005524">
    <property type="term" value="F:ATP binding"/>
    <property type="evidence" value="ECO:0007669"/>
    <property type="project" value="InterPro"/>
</dbReference>
<name>W5NJE8_LEPOC</name>
<dbReference type="GO" id="GO:0005737">
    <property type="term" value="C:cytoplasm"/>
    <property type="evidence" value="ECO:0007669"/>
    <property type="project" value="InterPro"/>
</dbReference>
<evidence type="ECO:0000313" key="2">
    <source>
        <dbReference type="Ensembl" id="ENSLOCP00000020757.1"/>
    </source>
</evidence>
<dbReference type="Proteomes" id="UP000018468">
    <property type="component" value="Linkage group LG1"/>
</dbReference>